<proteinExistence type="predicted"/>
<evidence type="ECO:0000256" key="1">
    <source>
        <dbReference type="SAM" id="Phobius"/>
    </source>
</evidence>
<keyword evidence="1" id="KW-0472">Membrane</keyword>
<sequence length="59" mass="6514">MSVWVILLKVGILIVAAELAINTLSRYRAGDSSDQTNHRRGWMLVGIMTVVALGLAWFV</sequence>
<evidence type="ECO:0000313" key="3">
    <source>
        <dbReference type="Proteomes" id="UP000544872"/>
    </source>
</evidence>
<feature type="transmembrane region" description="Helical" evidence="1">
    <location>
        <begin position="6"/>
        <end position="29"/>
    </location>
</feature>
<evidence type="ECO:0000313" key="2">
    <source>
        <dbReference type="EMBL" id="MBB6212462.1"/>
    </source>
</evidence>
<dbReference type="AlphaFoldDB" id="A0A7X0DQN4"/>
<protein>
    <submittedName>
        <fullName evidence="2">Uncharacterized protein</fullName>
    </submittedName>
</protein>
<organism evidence="2 3">
    <name type="scientific">Novispirillum itersonii</name>
    <name type="common">Aquaspirillum itersonii</name>
    <dbReference type="NCBI Taxonomy" id="189"/>
    <lineage>
        <taxon>Bacteria</taxon>
        <taxon>Pseudomonadati</taxon>
        <taxon>Pseudomonadota</taxon>
        <taxon>Alphaproteobacteria</taxon>
        <taxon>Rhodospirillales</taxon>
        <taxon>Novispirillaceae</taxon>
        <taxon>Novispirillum</taxon>
    </lineage>
</organism>
<name>A0A7X0DQN4_NOVIT</name>
<accession>A0A7X0DQN4</accession>
<dbReference type="RefSeq" id="WP_184266553.1">
    <property type="nucleotide sequence ID" value="NZ_JACIIX010000027.1"/>
</dbReference>
<dbReference type="Proteomes" id="UP000544872">
    <property type="component" value="Unassembled WGS sequence"/>
</dbReference>
<keyword evidence="1" id="KW-0812">Transmembrane</keyword>
<reference evidence="2 3" key="1">
    <citation type="submission" date="2020-08" db="EMBL/GenBank/DDBJ databases">
        <title>Genomic Encyclopedia of Type Strains, Phase IV (KMG-IV): sequencing the most valuable type-strain genomes for metagenomic binning, comparative biology and taxonomic classification.</title>
        <authorList>
            <person name="Goeker M."/>
        </authorList>
    </citation>
    <scope>NUCLEOTIDE SEQUENCE [LARGE SCALE GENOMIC DNA]</scope>
    <source>
        <strain evidence="2 3">DSM 11590</strain>
    </source>
</reference>
<gene>
    <name evidence="2" type="ORF">FHS48_003918</name>
</gene>
<keyword evidence="1" id="KW-1133">Transmembrane helix</keyword>
<dbReference type="EMBL" id="JACIIX010000027">
    <property type="protein sequence ID" value="MBB6212462.1"/>
    <property type="molecule type" value="Genomic_DNA"/>
</dbReference>
<comment type="caution">
    <text evidence="2">The sequence shown here is derived from an EMBL/GenBank/DDBJ whole genome shotgun (WGS) entry which is preliminary data.</text>
</comment>
<keyword evidence="3" id="KW-1185">Reference proteome</keyword>
<feature type="transmembrane region" description="Helical" evidence="1">
    <location>
        <begin position="41"/>
        <end position="58"/>
    </location>
</feature>